<sequence length="109" mass="11942">MQTDNVPARPVIGWGRIDVERLGGLAGYGMPGSRLRSRGHVMAEDLNAADLKAVGELFMRAADASDWVRDAFRYYLTRQSDCGPQTVIAPEAAIPEVIRNCVRDELIGP</sequence>
<organism evidence="1 2">
    <name type="scientific">Acidovorax bellezanensis</name>
    <dbReference type="NCBI Taxonomy" id="2976702"/>
    <lineage>
        <taxon>Bacteria</taxon>
        <taxon>Pseudomonadati</taxon>
        <taxon>Pseudomonadota</taxon>
        <taxon>Betaproteobacteria</taxon>
        <taxon>Burkholderiales</taxon>
        <taxon>Comamonadaceae</taxon>
        <taxon>Acidovorax</taxon>
    </lineage>
</organism>
<evidence type="ECO:0000313" key="1">
    <source>
        <dbReference type="EMBL" id="MCT9811826.1"/>
    </source>
</evidence>
<evidence type="ECO:0000313" key="2">
    <source>
        <dbReference type="Proteomes" id="UP001525968"/>
    </source>
</evidence>
<gene>
    <name evidence="1" type="ORF">N0K08_14370</name>
</gene>
<proteinExistence type="predicted"/>
<reference evidence="1 2" key="1">
    <citation type="submission" date="2022-09" db="EMBL/GenBank/DDBJ databases">
        <title>Draft genome of isolate Be4.</title>
        <authorList>
            <person name="Sanchez-Castro I."/>
            <person name="Martinez-Rodriguez P."/>
            <person name="Descostes M."/>
            <person name="Merroun M."/>
        </authorList>
    </citation>
    <scope>NUCLEOTIDE SEQUENCE [LARGE SCALE GENOMIC DNA]</scope>
    <source>
        <strain evidence="1 2">Be4</strain>
    </source>
</reference>
<name>A0ABT2PMX1_9BURK</name>
<dbReference type="RefSeq" id="WP_261501078.1">
    <property type="nucleotide sequence ID" value="NZ_JAODYH010000007.1"/>
</dbReference>
<protein>
    <submittedName>
        <fullName evidence="1">Uncharacterized protein</fullName>
    </submittedName>
</protein>
<dbReference type="Proteomes" id="UP001525968">
    <property type="component" value="Unassembled WGS sequence"/>
</dbReference>
<comment type="caution">
    <text evidence="1">The sequence shown here is derived from an EMBL/GenBank/DDBJ whole genome shotgun (WGS) entry which is preliminary data.</text>
</comment>
<keyword evidence="2" id="KW-1185">Reference proteome</keyword>
<accession>A0ABT2PMX1</accession>
<dbReference type="EMBL" id="JAODYH010000007">
    <property type="protein sequence ID" value="MCT9811826.1"/>
    <property type="molecule type" value="Genomic_DNA"/>
</dbReference>